<reference evidence="1 2" key="1">
    <citation type="submission" date="2018-07" db="EMBL/GenBank/DDBJ databases">
        <title>Whole Genome Shotgun Sequence of Streptomyces spongiicola strain 531S.</title>
        <authorList>
            <person name="Dohra H."/>
            <person name="Kodani S."/>
        </authorList>
    </citation>
    <scope>NUCLEOTIDE SEQUENCE [LARGE SCALE GENOMIC DNA]</scope>
    <source>
        <strain evidence="1 2">531S</strain>
    </source>
</reference>
<dbReference type="Proteomes" id="UP000265354">
    <property type="component" value="Unassembled WGS sequence"/>
</dbReference>
<organism evidence="1 2">
    <name type="scientific">Streptomyces spongiicola</name>
    <dbReference type="NCBI Taxonomy" id="1690221"/>
    <lineage>
        <taxon>Bacteria</taxon>
        <taxon>Bacillati</taxon>
        <taxon>Actinomycetota</taxon>
        <taxon>Actinomycetes</taxon>
        <taxon>Kitasatosporales</taxon>
        <taxon>Streptomycetaceae</taxon>
        <taxon>Streptomyces</taxon>
    </lineage>
</organism>
<accession>A0A388T669</accession>
<evidence type="ECO:0000313" key="1">
    <source>
        <dbReference type="EMBL" id="GBQ04407.1"/>
    </source>
</evidence>
<proteinExistence type="predicted"/>
<name>A0A388T669_9ACTN</name>
<evidence type="ECO:0000313" key="2">
    <source>
        <dbReference type="Proteomes" id="UP000265354"/>
    </source>
</evidence>
<comment type="caution">
    <text evidence="1">The sequence shown here is derived from an EMBL/GenBank/DDBJ whole genome shotgun (WGS) entry which is preliminary data.</text>
</comment>
<gene>
    <name evidence="1" type="ORF">SSP531S_59030</name>
</gene>
<dbReference type="EMBL" id="BGZL01000041">
    <property type="protein sequence ID" value="GBQ04407.1"/>
    <property type="molecule type" value="Genomic_DNA"/>
</dbReference>
<dbReference type="AlphaFoldDB" id="A0A388T669"/>
<sequence length="299" mass="31797">MKPRSRLVTIGVPVAVAVTVAAGVLAVGILSQEDSRATTALTGEAGRSGIAAPPAVVGDPRDPATWKLPVEAYAPTASETRVVSVARDKLIDECMAKAGFEEWVPAPDLPALGGDTPTDWRYGVHDAAQAAQHGYHPDPARQQAYDEALAVGAVDRSGADDGVLKACAATADAQVPPVQEASIVQEINTQSFKAAEESPSVEEAFRQWSACMKSKGYVYARPMDANDDPRFAARDEVTDLEIATAKADVACRDRYQVEKTWFEAEVQLQQSGIKKHHAALEAARVQHKATVAKATALAR</sequence>
<protein>
    <submittedName>
        <fullName evidence="1">Uncharacterized protein</fullName>
    </submittedName>
</protein>